<dbReference type="Pfam" id="PF01966">
    <property type="entry name" value="HD"/>
    <property type="match status" value="1"/>
</dbReference>
<dbReference type="EMBL" id="JAHBCL010000022">
    <property type="protein sequence ID" value="MBS7527594.1"/>
    <property type="molecule type" value="Genomic_DNA"/>
</dbReference>
<name>A0ABS5PR09_9FIRM</name>
<dbReference type="NCBIfam" id="TIGR00277">
    <property type="entry name" value="HDIG"/>
    <property type="match status" value="1"/>
</dbReference>
<accession>A0ABS5PR09</accession>
<sequence length="182" mass="20405">MKKEVIYALFPELMEIEDETLRAASVLAFQLAIEKGGWREDTVELVPVTVNWKMCKRNLINHIHDVTKTCIDNYENLHPLYAANGIAFDRDIIIAGALLHDIGKFLEFTLEDGKPVLNKEASLMRHPLSGALLAAQAALPEKIVHLIAMHSFEGDQSKQSAESAFVRSIDDFVFKCTVFGIH</sequence>
<dbReference type="RefSeq" id="WP_213237456.1">
    <property type="nucleotide sequence ID" value="NZ_JAHBCL010000022.1"/>
</dbReference>
<gene>
    <name evidence="2" type="ORF">KHM83_12990</name>
</gene>
<evidence type="ECO:0000313" key="2">
    <source>
        <dbReference type="EMBL" id="MBS7527594.1"/>
    </source>
</evidence>
<proteinExistence type="predicted"/>
<protein>
    <submittedName>
        <fullName evidence="2">HD domain-containing protein</fullName>
    </submittedName>
</protein>
<feature type="domain" description="HD" evidence="1">
    <location>
        <begin position="83"/>
        <end position="171"/>
    </location>
</feature>
<dbReference type="Proteomes" id="UP000746471">
    <property type="component" value="Unassembled WGS sequence"/>
</dbReference>
<dbReference type="InterPro" id="IPR006674">
    <property type="entry name" value="HD_domain"/>
</dbReference>
<dbReference type="Gene3D" id="1.10.3210.10">
    <property type="entry name" value="Hypothetical protein af1432"/>
    <property type="match status" value="1"/>
</dbReference>
<organism evidence="2 3">
    <name type="scientific">Fusibacter paucivorans</name>
    <dbReference type="NCBI Taxonomy" id="76009"/>
    <lineage>
        <taxon>Bacteria</taxon>
        <taxon>Bacillati</taxon>
        <taxon>Bacillota</taxon>
        <taxon>Clostridia</taxon>
        <taxon>Eubacteriales</taxon>
        <taxon>Eubacteriales Family XII. Incertae Sedis</taxon>
        <taxon>Fusibacter</taxon>
    </lineage>
</organism>
<comment type="caution">
    <text evidence="2">The sequence shown here is derived from an EMBL/GenBank/DDBJ whole genome shotgun (WGS) entry which is preliminary data.</text>
</comment>
<evidence type="ECO:0000313" key="3">
    <source>
        <dbReference type="Proteomes" id="UP000746471"/>
    </source>
</evidence>
<dbReference type="InterPro" id="IPR006675">
    <property type="entry name" value="HDIG_dom"/>
</dbReference>
<dbReference type="SUPFAM" id="SSF109604">
    <property type="entry name" value="HD-domain/PDEase-like"/>
    <property type="match status" value="1"/>
</dbReference>
<keyword evidence="3" id="KW-1185">Reference proteome</keyword>
<evidence type="ECO:0000259" key="1">
    <source>
        <dbReference type="Pfam" id="PF01966"/>
    </source>
</evidence>
<reference evidence="2 3" key="1">
    <citation type="submission" date="2021-05" db="EMBL/GenBank/DDBJ databases">
        <title>Fusibacter ferrireducens sp. nov., an anaerobic, sulfur- and Fe-reducing bacterium isolated from the mangrove sediment.</title>
        <authorList>
            <person name="Qiu D."/>
        </authorList>
    </citation>
    <scope>NUCLEOTIDE SEQUENCE [LARGE SCALE GENOMIC DNA]</scope>
    <source>
        <strain evidence="2 3">DSM 12116</strain>
    </source>
</reference>